<comment type="similarity">
    <text evidence="1">Belongs to the dysbindin family.</text>
</comment>
<dbReference type="InterPro" id="IPR007531">
    <property type="entry name" value="Dysbindin"/>
</dbReference>
<dbReference type="PANTHER" id="PTHR16294">
    <property type="entry name" value="DYSTROBREVIN BINDING PROTEIN 1 DYSBINDIN"/>
    <property type="match status" value="1"/>
</dbReference>
<evidence type="ECO:0000313" key="4">
    <source>
        <dbReference type="RefSeq" id="XP_011313885.1"/>
    </source>
</evidence>
<accession>A0A9R1TQK5</accession>
<dbReference type="OrthoDB" id="2445127at2759"/>
<dbReference type="CTD" id="40052"/>
<evidence type="ECO:0000256" key="2">
    <source>
        <dbReference type="SAM" id="Coils"/>
    </source>
</evidence>
<keyword evidence="2" id="KW-0175">Coiled coil</keyword>
<proteinExistence type="inferred from homology"/>
<evidence type="ECO:0000313" key="3">
    <source>
        <dbReference type="Proteomes" id="UP000694866"/>
    </source>
</evidence>
<keyword evidence="3" id="KW-1185">Reference proteome</keyword>
<dbReference type="Proteomes" id="UP000694866">
    <property type="component" value="Unplaced"/>
</dbReference>
<evidence type="ECO:0000256" key="1">
    <source>
        <dbReference type="ARBA" id="ARBA00008686"/>
    </source>
</evidence>
<dbReference type="GeneID" id="105273259"/>
<dbReference type="KEGG" id="fas:105273259"/>
<organism evidence="3 4">
    <name type="scientific">Fopius arisanus</name>
    <dbReference type="NCBI Taxonomy" id="64838"/>
    <lineage>
        <taxon>Eukaryota</taxon>
        <taxon>Metazoa</taxon>
        <taxon>Ecdysozoa</taxon>
        <taxon>Arthropoda</taxon>
        <taxon>Hexapoda</taxon>
        <taxon>Insecta</taxon>
        <taxon>Pterygota</taxon>
        <taxon>Neoptera</taxon>
        <taxon>Endopterygota</taxon>
        <taxon>Hymenoptera</taxon>
        <taxon>Apocrita</taxon>
        <taxon>Ichneumonoidea</taxon>
        <taxon>Braconidae</taxon>
        <taxon>Opiinae</taxon>
        <taxon>Fopius</taxon>
    </lineage>
</organism>
<name>A0A9R1TQK5_9HYME</name>
<feature type="coiled-coil region" evidence="2">
    <location>
        <begin position="101"/>
        <end position="149"/>
    </location>
</feature>
<protein>
    <submittedName>
        <fullName evidence="4">Dysbindin protein homolog</fullName>
    </submittedName>
</protein>
<dbReference type="AlphaFoldDB" id="A0A9R1TQK5"/>
<gene>
    <name evidence="4" type="primary">Dysb</name>
</gene>
<sequence>MFGTLRSKFQTVQDGISASLRGFSLSDSPKTKKSLHVGKVNYGAGADILHHFQLQWNELHELAEENATKSREVDILIGGIYERLDRQWSSINILNGTLAAIPKINNDIQNLMDQIGSLEEAFEEVEAALYRLEDLNETLELQNRQLDHRFQLALYKEKKLAELDSVRAELARDHKERVLQQELRQQKTLKERQETFDKVFQGELENYKVTGSVPKIVSPHKGPTLEEIVLENDSTDFDEFLES</sequence>
<dbReference type="RefSeq" id="XP_011313885.1">
    <property type="nucleotide sequence ID" value="XM_011315583.1"/>
</dbReference>
<reference evidence="4" key="1">
    <citation type="submission" date="2025-08" db="UniProtKB">
        <authorList>
            <consortium name="RefSeq"/>
        </authorList>
    </citation>
    <scope>IDENTIFICATION</scope>
    <source>
        <strain evidence="4">USDA-PBARC FA_bdor</strain>
        <tissue evidence="4">Whole organism</tissue>
    </source>
</reference>
<dbReference type="PANTHER" id="PTHR16294:SF6">
    <property type="entry name" value="DYNAMIN N-TERMINAL DOMAIN-CONTAINING PROTEIN"/>
    <property type="match status" value="1"/>
</dbReference>
<dbReference type="GO" id="GO:0005737">
    <property type="term" value="C:cytoplasm"/>
    <property type="evidence" value="ECO:0007669"/>
    <property type="project" value="InterPro"/>
</dbReference>